<keyword evidence="10" id="KW-0804">Transcription</keyword>
<dbReference type="InterPro" id="IPR036390">
    <property type="entry name" value="WH_DNA-bd_sf"/>
</dbReference>
<evidence type="ECO:0000256" key="5">
    <source>
        <dbReference type="ARBA" id="ARBA00022491"/>
    </source>
</evidence>
<feature type="binding site" evidence="12">
    <location>
        <position position="97"/>
    </location>
    <ligand>
        <name>Fe cation</name>
        <dbReference type="ChEBI" id="CHEBI:24875"/>
    </ligand>
</feature>
<evidence type="ECO:0000256" key="12">
    <source>
        <dbReference type="PIRSR" id="PIRSR602481-2"/>
    </source>
</evidence>
<name>A0A1J5IZF4_9BACT</name>
<dbReference type="Proteomes" id="UP000183245">
    <property type="component" value="Unassembled WGS sequence"/>
</dbReference>
<evidence type="ECO:0000256" key="11">
    <source>
        <dbReference type="PIRSR" id="PIRSR602481-1"/>
    </source>
</evidence>
<evidence type="ECO:0000256" key="4">
    <source>
        <dbReference type="ARBA" id="ARBA00022490"/>
    </source>
</evidence>
<dbReference type="GO" id="GO:0000976">
    <property type="term" value="F:transcription cis-regulatory region binding"/>
    <property type="evidence" value="ECO:0007669"/>
    <property type="project" value="TreeGrafter"/>
</dbReference>
<comment type="cofactor">
    <cofactor evidence="11">
        <name>Zn(2+)</name>
        <dbReference type="ChEBI" id="CHEBI:29105"/>
    </cofactor>
    <text evidence="11">Binds 1 zinc ion per subunit.</text>
</comment>
<feature type="binding site" evidence="11">
    <location>
        <position position="122"/>
    </location>
    <ligand>
        <name>Zn(2+)</name>
        <dbReference type="ChEBI" id="CHEBI:29105"/>
    </ligand>
</feature>
<feature type="binding site" evidence="11">
    <location>
        <position position="85"/>
    </location>
    <ligand>
        <name>Zn(2+)</name>
        <dbReference type="ChEBI" id="CHEBI:29105"/>
    </ligand>
</feature>
<dbReference type="Gene3D" id="1.10.10.10">
    <property type="entry name" value="Winged helix-like DNA-binding domain superfamily/Winged helix DNA-binding domain"/>
    <property type="match status" value="1"/>
</dbReference>
<keyword evidence="4" id="KW-0963">Cytoplasm</keyword>
<keyword evidence="9" id="KW-0238">DNA-binding</keyword>
<evidence type="ECO:0000313" key="14">
    <source>
        <dbReference type="Proteomes" id="UP000183245"/>
    </source>
</evidence>
<comment type="similarity">
    <text evidence="2">Belongs to the Fur family.</text>
</comment>
<dbReference type="GO" id="GO:0008270">
    <property type="term" value="F:zinc ion binding"/>
    <property type="evidence" value="ECO:0007669"/>
    <property type="project" value="TreeGrafter"/>
</dbReference>
<dbReference type="PANTHER" id="PTHR33202:SF2">
    <property type="entry name" value="FERRIC UPTAKE REGULATION PROTEIN"/>
    <property type="match status" value="1"/>
</dbReference>
<dbReference type="Pfam" id="PF01475">
    <property type="entry name" value="FUR"/>
    <property type="match status" value="1"/>
</dbReference>
<dbReference type="SUPFAM" id="SSF46785">
    <property type="entry name" value="Winged helix' DNA-binding domain"/>
    <property type="match status" value="1"/>
</dbReference>
<gene>
    <name evidence="13" type="ORF">AUK40_02740</name>
</gene>
<dbReference type="GO" id="GO:0005829">
    <property type="term" value="C:cytosol"/>
    <property type="evidence" value="ECO:0007669"/>
    <property type="project" value="TreeGrafter"/>
</dbReference>
<dbReference type="GO" id="GO:1900376">
    <property type="term" value="P:regulation of secondary metabolite biosynthetic process"/>
    <property type="evidence" value="ECO:0007669"/>
    <property type="project" value="TreeGrafter"/>
</dbReference>
<comment type="caution">
    <text evidence="13">The sequence shown here is derived from an EMBL/GenBank/DDBJ whole genome shotgun (WGS) entry which is preliminary data.</text>
</comment>
<evidence type="ECO:0000256" key="2">
    <source>
        <dbReference type="ARBA" id="ARBA00007957"/>
    </source>
</evidence>
<evidence type="ECO:0008006" key="15">
    <source>
        <dbReference type="Google" id="ProtNLM"/>
    </source>
</evidence>
<evidence type="ECO:0000256" key="7">
    <source>
        <dbReference type="ARBA" id="ARBA00022833"/>
    </source>
</evidence>
<feature type="binding site" evidence="12">
    <location>
        <position position="76"/>
    </location>
    <ligand>
        <name>Fe cation</name>
        <dbReference type="ChEBI" id="CHEBI:24875"/>
    </ligand>
</feature>
<comment type="subunit">
    <text evidence="3">Homodimer.</text>
</comment>
<dbReference type="CDD" id="cd07153">
    <property type="entry name" value="Fur_like"/>
    <property type="match status" value="1"/>
</dbReference>
<organism evidence="13 14">
    <name type="scientific">Candidatus Wirthbacteria bacterium CG2_30_54_11</name>
    <dbReference type="NCBI Taxonomy" id="1817892"/>
    <lineage>
        <taxon>Bacteria</taxon>
        <taxon>Candidatus Wirthbacteria</taxon>
    </lineage>
</organism>
<protein>
    <recommendedName>
        <fullName evidence="15">Transcriptional repressor</fullName>
    </recommendedName>
</protein>
<evidence type="ECO:0000256" key="9">
    <source>
        <dbReference type="ARBA" id="ARBA00023125"/>
    </source>
</evidence>
<evidence type="ECO:0000256" key="10">
    <source>
        <dbReference type="ARBA" id="ARBA00023163"/>
    </source>
</evidence>
<feature type="binding site" evidence="12">
    <location>
        <position position="78"/>
    </location>
    <ligand>
        <name>Fe cation</name>
        <dbReference type="ChEBI" id="CHEBI:24875"/>
    </ligand>
</feature>
<dbReference type="AlphaFoldDB" id="A0A1J5IZF4"/>
<dbReference type="InterPro" id="IPR043135">
    <property type="entry name" value="Fur_C"/>
</dbReference>
<accession>A0A1J5IZF4</accession>
<keyword evidence="6 11" id="KW-0479">Metal-binding</keyword>
<reference evidence="13 14" key="1">
    <citation type="journal article" date="2016" name="Environ. Microbiol.">
        <title>Genomic resolution of a cold subsurface aquifer community provides metabolic insights for novel microbes adapted to high CO concentrations.</title>
        <authorList>
            <person name="Probst A.J."/>
            <person name="Castelle C.J."/>
            <person name="Singh A."/>
            <person name="Brown C.T."/>
            <person name="Anantharaman K."/>
            <person name="Sharon I."/>
            <person name="Hug L.A."/>
            <person name="Burstein D."/>
            <person name="Emerson J.B."/>
            <person name="Thomas B.C."/>
            <person name="Banfield J.F."/>
        </authorList>
    </citation>
    <scope>NUCLEOTIDE SEQUENCE [LARGE SCALE GENOMIC DNA]</scope>
    <source>
        <strain evidence="13">CG2_30_54_11</strain>
    </source>
</reference>
<keyword evidence="12" id="KW-0408">Iron</keyword>
<dbReference type="EMBL" id="MNZT01000050">
    <property type="protein sequence ID" value="OIP97662.1"/>
    <property type="molecule type" value="Genomic_DNA"/>
</dbReference>
<feature type="binding site" evidence="12">
    <location>
        <position position="114"/>
    </location>
    <ligand>
        <name>Fe cation</name>
        <dbReference type="ChEBI" id="CHEBI:24875"/>
    </ligand>
</feature>
<evidence type="ECO:0000256" key="3">
    <source>
        <dbReference type="ARBA" id="ARBA00011738"/>
    </source>
</evidence>
<evidence type="ECO:0000256" key="8">
    <source>
        <dbReference type="ARBA" id="ARBA00023015"/>
    </source>
</evidence>
<dbReference type="InterPro" id="IPR002481">
    <property type="entry name" value="FUR"/>
</dbReference>
<comment type="cofactor">
    <cofactor evidence="12">
        <name>Mn(2+)</name>
        <dbReference type="ChEBI" id="CHEBI:29035"/>
    </cofactor>
    <cofactor evidence="12">
        <name>Fe(2+)</name>
        <dbReference type="ChEBI" id="CHEBI:29033"/>
    </cofactor>
    <text evidence="12">Binds 1 Mn(2+) or Fe(2+) ion per subunit.</text>
</comment>
<dbReference type="PANTHER" id="PTHR33202">
    <property type="entry name" value="ZINC UPTAKE REGULATION PROTEIN"/>
    <property type="match status" value="1"/>
</dbReference>
<evidence type="ECO:0000256" key="6">
    <source>
        <dbReference type="ARBA" id="ARBA00022723"/>
    </source>
</evidence>
<feature type="binding site" evidence="11">
    <location>
        <position position="125"/>
    </location>
    <ligand>
        <name>Zn(2+)</name>
        <dbReference type="ChEBI" id="CHEBI:29105"/>
    </ligand>
</feature>
<feature type="binding site" evidence="11">
    <location>
        <position position="82"/>
    </location>
    <ligand>
        <name>Zn(2+)</name>
        <dbReference type="ChEBI" id="CHEBI:29105"/>
    </ligand>
</feature>
<comment type="subcellular location">
    <subcellularLocation>
        <location evidence="1">Cytoplasm</location>
    </subcellularLocation>
</comment>
<dbReference type="Gene3D" id="3.30.1490.190">
    <property type="match status" value="1"/>
</dbReference>
<evidence type="ECO:0000313" key="13">
    <source>
        <dbReference type="EMBL" id="OIP97662.1"/>
    </source>
</evidence>
<keyword evidence="8" id="KW-0805">Transcription regulation</keyword>
<keyword evidence="5" id="KW-0678">Repressor</keyword>
<proteinExistence type="inferred from homology"/>
<dbReference type="GO" id="GO:0045892">
    <property type="term" value="P:negative regulation of DNA-templated transcription"/>
    <property type="evidence" value="ECO:0007669"/>
    <property type="project" value="TreeGrafter"/>
</dbReference>
<dbReference type="GO" id="GO:0003700">
    <property type="term" value="F:DNA-binding transcription factor activity"/>
    <property type="evidence" value="ECO:0007669"/>
    <property type="project" value="InterPro"/>
</dbReference>
<sequence>MPDHKQTRQREVIMRVISALTSHLTAEEIVLRVKEKDESIGAATVYRTIKLLVDKGILSPRSFDEKAVRYELVTTHHDHLVCTRCGAIIEFVSADIEEHQHEITRKHAFTPSAHSLIIYGVCAECRQSSA</sequence>
<keyword evidence="7 11" id="KW-0862">Zinc</keyword>
<dbReference type="STRING" id="1817892.AUK40_02740"/>
<evidence type="ECO:0000256" key="1">
    <source>
        <dbReference type="ARBA" id="ARBA00004496"/>
    </source>
</evidence>
<dbReference type="InterPro" id="IPR036388">
    <property type="entry name" value="WH-like_DNA-bd_sf"/>
</dbReference>